<dbReference type="GO" id="GO:0005544">
    <property type="term" value="F:calcium-dependent phospholipid binding"/>
    <property type="evidence" value="ECO:0007669"/>
    <property type="project" value="UniProtKB-KW"/>
</dbReference>
<evidence type="ECO:0000313" key="6">
    <source>
        <dbReference type="EMBL" id="CAH0112028.1"/>
    </source>
</evidence>
<protein>
    <recommendedName>
        <fullName evidence="4">Annexin</fullName>
    </recommendedName>
</protein>
<dbReference type="Gene3D" id="1.10.220.10">
    <property type="entry name" value="Annexin"/>
    <property type="match status" value="3"/>
</dbReference>
<keyword evidence="5" id="KW-0732">Signal</keyword>
<evidence type="ECO:0000256" key="5">
    <source>
        <dbReference type="SAM" id="SignalP"/>
    </source>
</evidence>
<dbReference type="Proteomes" id="UP000789390">
    <property type="component" value="Unassembled WGS sequence"/>
</dbReference>
<dbReference type="OrthoDB" id="37886at2759"/>
<keyword evidence="7" id="KW-1185">Reference proteome</keyword>
<keyword evidence="4" id="KW-0111">Calcium/phospholipid-binding</keyword>
<comment type="similarity">
    <text evidence="1 4">Belongs to the annexin family.</text>
</comment>
<sequence length="257" mass="28642">MRILLISFILSSGIVFGQDIPTLVPADPFDPNGDALQLFGAFQGFETDNDKIVSVLFYQTASQREVITSTFDSQHGSLENDLKFDLAGSFQTLSIMLTHSMTKFLSIELHETMSGLGTAQRALTEIVMSRTNQELADVRSFYVNYYGHSLVSDIERNTCCAYQKLIIQMAEGMRDESNLVNMTLVQEDVVALYEAGPAIFGADKNVYVNIFSLRSYVHLNEVGILFELTYGMSLTNVVTTEFTGDIGYALYSICKYV</sequence>
<dbReference type="InterPro" id="IPR001464">
    <property type="entry name" value="Annexin"/>
</dbReference>
<evidence type="ECO:0000256" key="1">
    <source>
        <dbReference type="ARBA" id="ARBA00007831"/>
    </source>
</evidence>
<accession>A0A8J2WMN3</accession>
<keyword evidence="2 4" id="KW-0677">Repeat</keyword>
<dbReference type="GO" id="GO:0005509">
    <property type="term" value="F:calcium ion binding"/>
    <property type="evidence" value="ECO:0007669"/>
    <property type="project" value="InterPro"/>
</dbReference>
<evidence type="ECO:0000313" key="7">
    <source>
        <dbReference type="Proteomes" id="UP000789390"/>
    </source>
</evidence>
<feature type="signal peptide" evidence="5">
    <location>
        <begin position="1"/>
        <end position="17"/>
    </location>
</feature>
<keyword evidence="3 4" id="KW-0041">Annexin</keyword>
<dbReference type="SUPFAM" id="SSF47874">
    <property type="entry name" value="Annexin"/>
    <property type="match status" value="1"/>
</dbReference>
<dbReference type="GO" id="GO:0005886">
    <property type="term" value="C:plasma membrane"/>
    <property type="evidence" value="ECO:0007669"/>
    <property type="project" value="TreeGrafter"/>
</dbReference>
<evidence type="ECO:0000256" key="2">
    <source>
        <dbReference type="ARBA" id="ARBA00022737"/>
    </source>
</evidence>
<keyword evidence="4" id="KW-0106">Calcium</keyword>
<dbReference type="PANTHER" id="PTHR10502:SF102">
    <property type="entry name" value="ANNEXIN B11"/>
    <property type="match status" value="1"/>
</dbReference>
<gene>
    <name evidence="6" type="ORF">DGAL_LOCUS15735</name>
</gene>
<dbReference type="AlphaFoldDB" id="A0A8J2WMN3"/>
<dbReference type="InterPro" id="IPR018252">
    <property type="entry name" value="Annexin_repeat_CS"/>
</dbReference>
<dbReference type="EMBL" id="CAKKLH010000321">
    <property type="protein sequence ID" value="CAH0112028.1"/>
    <property type="molecule type" value="Genomic_DNA"/>
</dbReference>
<dbReference type="InterPro" id="IPR018502">
    <property type="entry name" value="Annexin_repeat"/>
</dbReference>
<evidence type="ECO:0000256" key="4">
    <source>
        <dbReference type="RuleBase" id="RU003540"/>
    </source>
</evidence>
<dbReference type="PROSITE" id="PS00223">
    <property type="entry name" value="ANNEXIN_1"/>
    <property type="match status" value="1"/>
</dbReference>
<dbReference type="PRINTS" id="PR00196">
    <property type="entry name" value="ANNEXIN"/>
</dbReference>
<dbReference type="Pfam" id="PF00191">
    <property type="entry name" value="Annexin"/>
    <property type="match status" value="2"/>
</dbReference>
<dbReference type="GO" id="GO:0012506">
    <property type="term" value="C:vesicle membrane"/>
    <property type="evidence" value="ECO:0007669"/>
    <property type="project" value="TreeGrafter"/>
</dbReference>
<comment type="caution">
    <text evidence="6">The sequence shown here is derived from an EMBL/GenBank/DDBJ whole genome shotgun (WGS) entry which is preliminary data.</text>
</comment>
<dbReference type="GO" id="GO:0005634">
    <property type="term" value="C:nucleus"/>
    <property type="evidence" value="ECO:0007669"/>
    <property type="project" value="TreeGrafter"/>
</dbReference>
<evidence type="ECO:0000256" key="3">
    <source>
        <dbReference type="ARBA" id="ARBA00023216"/>
    </source>
</evidence>
<reference evidence="6" key="1">
    <citation type="submission" date="2021-11" db="EMBL/GenBank/DDBJ databases">
        <authorList>
            <person name="Schell T."/>
        </authorList>
    </citation>
    <scope>NUCLEOTIDE SEQUENCE</scope>
    <source>
        <strain evidence="6">M5</strain>
    </source>
</reference>
<dbReference type="PANTHER" id="PTHR10502">
    <property type="entry name" value="ANNEXIN"/>
    <property type="match status" value="1"/>
</dbReference>
<dbReference type="SMART" id="SM00335">
    <property type="entry name" value="ANX"/>
    <property type="match status" value="3"/>
</dbReference>
<dbReference type="PROSITE" id="PS51897">
    <property type="entry name" value="ANNEXIN_2"/>
    <property type="match status" value="2"/>
</dbReference>
<dbReference type="GO" id="GO:0005737">
    <property type="term" value="C:cytoplasm"/>
    <property type="evidence" value="ECO:0007669"/>
    <property type="project" value="TreeGrafter"/>
</dbReference>
<comment type="domain">
    <text evidence="4">A pair of annexin repeats may form one binding site for calcium and phospholipid.</text>
</comment>
<name>A0A8J2WMN3_9CRUS</name>
<dbReference type="GO" id="GO:0001786">
    <property type="term" value="F:phosphatidylserine binding"/>
    <property type="evidence" value="ECO:0007669"/>
    <property type="project" value="TreeGrafter"/>
</dbReference>
<feature type="chain" id="PRO_5035175478" description="Annexin" evidence="5">
    <location>
        <begin position="18"/>
        <end position="257"/>
    </location>
</feature>
<proteinExistence type="inferred from homology"/>
<organism evidence="6 7">
    <name type="scientific">Daphnia galeata</name>
    <dbReference type="NCBI Taxonomy" id="27404"/>
    <lineage>
        <taxon>Eukaryota</taxon>
        <taxon>Metazoa</taxon>
        <taxon>Ecdysozoa</taxon>
        <taxon>Arthropoda</taxon>
        <taxon>Crustacea</taxon>
        <taxon>Branchiopoda</taxon>
        <taxon>Diplostraca</taxon>
        <taxon>Cladocera</taxon>
        <taxon>Anomopoda</taxon>
        <taxon>Daphniidae</taxon>
        <taxon>Daphnia</taxon>
    </lineage>
</organism>
<dbReference type="InterPro" id="IPR037104">
    <property type="entry name" value="Annexin_sf"/>
</dbReference>